<name>A0ABQ0LCW6_MYCCL</name>
<protein>
    <submittedName>
        <fullName evidence="1">Uncharacterized protein</fullName>
    </submittedName>
</protein>
<gene>
    <name evidence="1" type="ORF">MCHLO_06312</name>
</gene>
<accession>A0ABQ0LCW6</accession>
<reference evidence="1" key="1">
    <citation type="submission" date="2014-09" db="EMBL/GenBank/DDBJ databases">
        <title>Genome sequence of the luminous mushroom Mycena chlorophos for searching fungal bioluminescence genes.</title>
        <authorList>
            <person name="Tanaka Y."/>
            <person name="Kasuga D."/>
            <person name="Oba Y."/>
            <person name="Hase S."/>
            <person name="Sato K."/>
            <person name="Oba Y."/>
            <person name="Sakakibara Y."/>
        </authorList>
    </citation>
    <scope>NUCLEOTIDE SEQUENCE</scope>
</reference>
<evidence type="ECO:0000313" key="1">
    <source>
        <dbReference type="EMBL" id="GAT48944.1"/>
    </source>
</evidence>
<keyword evidence="2" id="KW-1185">Reference proteome</keyword>
<proteinExistence type="predicted"/>
<organism evidence="1 2">
    <name type="scientific">Mycena chlorophos</name>
    <name type="common">Agaric fungus</name>
    <name type="synonym">Agaricus chlorophos</name>
    <dbReference type="NCBI Taxonomy" id="658473"/>
    <lineage>
        <taxon>Eukaryota</taxon>
        <taxon>Fungi</taxon>
        <taxon>Dikarya</taxon>
        <taxon>Basidiomycota</taxon>
        <taxon>Agaricomycotina</taxon>
        <taxon>Agaricomycetes</taxon>
        <taxon>Agaricomycetidae</taxon>
        <taxon>Agaricales</taxon>
        <taxon>Marasmiineae</taxon>
        <taxon>Mycenaceae</taxon>
        <taxon>Mycena</taxon>
    </lineage>
</organism>
<dbReference type="Proteomes" id="UP000815677">
    <property type="component" value="Unassembled WGS sequence"/>
</dbReference>
<sequence length="221" mass="24750">MDTTQKAKLAEQESLLVCQLCGEDGRPARIGAVARRRKRKSARRRSLVLATSLSSRRRIRIHLQPILAAHILRAFGASAVLCSFPLIRHTPRIPSSIASNAHLCFKLPDRPRPIRSQTSALLQSNTPDILFAYCIPPRQTRRRALSPRPGLWRLQNGYARSPDGAFRARSRLSGVGSGQHSELRLEAHILDESEARNIRIALRAIQGTAQWLEYPDSRASE</sequence>
<evidence type="ECO:0000313" key="2">
    <source>
        <dbReference type="Proteomes" id="UP000815677"/>
    </source>
</evidence>
<dbReference type="EMBL" id="DF845092">
    <property type="protein sequence ID" value="GAT48944.1"/>
    <property type="molecule type" value="Genomic_DNA"/>
</dbReference>